<dbReference type="Proteomes" id="UP000038040">
    <property type="component" value="Unplaced"/>
</dbReference>
<dbReference type="GO" id="GO:0006465">
    <property type="term" value="P:signal peptide processing"/>
    <property type="evidence" value="ECO:0007669"/>
    <property type="project" value="InterPro"/>
</dbReference>
<dbReference type="GO" id="GO:0042720">
    <property type="term" value="C:mitochondrial inner membrane peptidase complex"/>
    <property type="evidence" value="ECO:0007669"/>
    <property type="project" value="InterPro"/>
</dbReference>
<dbReference type="InterPro" id="IPR019756">
    <property type="entry name" value="Pept_S26A_signal_pept_1_Ser-AS"/>
</dbReference>
<keyword evidence="5" id="KW-0645">Protease</keyword>
<comment type="subcellular location">
    <subcellularLocation>
        <location evidence="1">Mitochondrion inner membrane</location>
        <topology evidence="1">Single-pass membrane protein</topology>
    </subcellularLocation>
</comment>
<feature type="domain" description="Peptidase S26" evidence="14">
    <location>
        <begin position="42"/>
        <end position="119"/>
    </location>
</feature>
<comment type="similarity">
    <text evidence="2">Belongs to the peptidase S26 family. IMP2 subfamily.</text>
</comment>
<organism evidence="16 18">
    <name type="scientific">Dracunculus medinensis</name>
    <name type="common">Guinea worm</name>
    <dbReference type="NCBI Taxonomy" id="318479"/>
    <lineage>
        <taxon>Eukaryota</taxon>
        <taxon>Metazoa</taxon>
        <taxon>Ecdysozoa</taxon>
        <taxon>Nematoda</taxon>
        <taxon>Chromadorea</taxon>
        <taxon>Rhabditida</taxon>
        <taxon>Spirurina</taxon>
        <taxon>Dracunculoidea</taxon>
        <taxon>Dracunculidae</taxon>
        <taxon>Dracunculus</taxon>
    </lineage>
</organism>
<dbReference type="PROSITE" id="PS00501">
    <property type="entry name" value="SPASE_I_1"/>
    <property type="match status" value="1"/>
</dbReference>
<name>A0A0N4U1W8_DRAME</name>
<dbReference type="PRINTS" id="PR00727">
    <property type="entry name" value="LEADERPTASE"/>
</dbReference>
<evidence type="ECO:0000313" key="16">
    <source>
        <dbReference type="Proteomes" id="UP000038040"/>
    </source>
</evidence>
<dbReference type="InterPro" id="IPR037730">
    <property type="entry name" value="IMP2"/>
</dbReference>
<keyword evidence="10" id="KW-0496">Mitochondrion</keyword>
<evidence type="ECO:0000313" key="15">
    <source>
        <dbReference type="EMBL" id="VDN55017.1"/>
    </source>
</evidence>
<comment type="subunit">
    <text evidence="3">Heterodimer of 2 subunits, IMMPL1 and IMMPL2.</text>
</comment>
<dbReference type="PANTHER" id="PTHR46041">
    <property type="entry name" value="MITOCHONDRIAL INNER MEMBRANE PROTEASE SUBUNIT 2"/>
    <property type="match status" value="1"/>
</dbReference>
<dbReference type="EMBL" id="UYYG01001151">
    <property type="protein sequence ID" value="VDN55017.1"/>
    <property type="molecule type" value="Genomic_DNA"/>
</dbReference>
<evidence type="ECO:0000256" key="9">
    <source>
        <dbReference type="ARBA" id="ARBA00022989"/>
    </source>
</evidence>
<dbReference type="Gene3D" id="2.10.109.10">
    <property type="entry name" value="Umud Fragment, subunit A"/>
    <property type="match status" value="1"/>
</dbReference>
<dbReference type="PANTHER" id="PTHR46041:SF2">
    <property type="entry name" value="MITOCHONDRIAL INNER MEMBRANE PROTEASE SUBUNIT 2"/>
    <property type="match status" value="1"/>
</dbReference>
<keyword evidence="8" id="KW-0378">Hydrolase</keyword>
<dbReference type="OrthoDB" id="9996127at2759"/>
<keyword evidence="9 13" id="KW-1133">Transmembrane helix</keyword>
<feature type="transmembrane region" description="Helical" evidence="13">
    <location>
        <begin position="25"/>
        <end position="46"/>
    </location>
</feature>
<evidence type="ECO:0000256" key="13">
    <source>
        <dbReference type="SAM" id="Phobius"/>
    </source>
</evidence>
<dbReference type="InterPro" id="IPR036286">
    <property type="entry name" value="LexA/Signal_pep-like_sf"/>
</dbReference>
<dbReference type="SUPFAM" id="SSF51306">
    <property type="entry name" value="LexA/Signal peptidase"/>
    <property type="match status" value="1"/>
</dbReference>
<evidence type="ECO:0000256" key="2">
    <source>
        <dbReference type="ARBA" id="ARBA00007066"/>
    </source>
</evidence>
<evidence type="ECO:0000256" key="12">
    <source>
        <dbReference type="PIRSR" id="PIRSR600223-1"/>
    </source>
</evidence>
<evidence type="ECO:0000256" key="6">
    <source>
        <dbReference type="ARBA" id="ARBA00022692"/>
    </source>
</evidence>
<dbReference type="WBParaSite" id="DME_0000063001-mRNA-1">
    <property type="protein sequence ID" value="DME_0000063001-mRNA-1"/>
    <property type="gene ID" value="DME_0000063001"/>
</dbReference>
<evidence type="ECO:0000259" key="14">
    <source>
        <dbReference type="Pfam" id="PF10502"/>
    </source>
</evidence>
<keyword evidence="11 13" id="KW-0472">Membrane</keyword>
<evidence type="ECO:0000256" key="11">
    <source>
        <dbReference type="ARBA" id="ARBA00023136"/>
    </source>
</evidence>
<evidence type="ECO:0000256" key="8">
    <source>
        <dbReference type="ARBA" id="ARBA00022801"/>
    </source>
</evidence>
<reference evidence="18" key="1">
    <citation type="submission" date="2016-04" db="UniProtKB">
        <authorList>
            <consortium name="WormBaseParasite"/>
        </authorList>
    </citation>
    <scope>IDENTIFICATION</scope>
</reference>
<evidence type="ECO:0000313" key="17">
    <source>
        <dbReference type="Proteomes" id="UP000274756"/>
    </source>
</evidence>
<evidence type="ECO:0000256" key="7">
    <source>
        <dbReference type="ARBA" id="ARBA00022792"/>
    </source>
</evidence>
<feature type="active site" evidence="12">
    <location>
        <position position="104"/>
    </location>
</feature>
<dbReference type="Pfam" id="PF10502">
    <property type="entry name" value="Peptidase_S26"/>
    <property type="match status" value="2"/>
</dbReference>
<dbReference type="InterPro" id="IPR019533">
    <property type="entry name" value="Peptidase_S26"/>
</dbReference>
<evidence type="ECO:0000256" key="10">
    <source>
        <dbReference type="ARBA" id="ARBA00023128"/>
    </source>
</evidence>
<sequence>MIGRLAQNQVNSAAKSKFSGLLKKFCGRFCSFIGFVCVPITFYDLIGYPAIVFGSSMEPTLHGSDSRWWKRDIVWLSKIGPMNPQLGEIITFIPPDDPKALHIKRVAALEGTVVRLKNAGEIFEVPAGCCWMKSDNQQNSKDSSYYGPVSKGLMTARATHIIWPPKRWRNLDPKS</sequence>
<dbReference type="GO" id="GO:0004252">
    <property type="term" value="F:serine-type endopeptidase activity"/>
    <property type="evidence" value="ECO:0007669"/>
    <property type="project" value="InterPro"/>
</dbReference>
<keyword evidence="17" id="KW-1185">Reference proteome</keyword>
<dbReference type="Proteomes" id="UP000274756">
    <property type="component" value="Unassembled WGS sequence"/>
</dbReference>
<dbReference type="STRING" id="318479.A0A0N4U1W8"/>
<dbReference type="AlphaFoldDB" id="A0A0N4U1W8"/>
<evidence type="ECO:0000256" key="4">
    <source>
        <dbReference type="ARBA" id="ARBA00013650"/>
    </source>
</evidence>
<evidence type="ECO:0000256" key="5">
    <source>
        <dbReference type="ARBA" id="ARBA00022670"/>
    </source>
</evidence>
<feature type="active site" evidence="12">
    <location>
        <position position="56"/>
    </location>
</feature>
<protein>
    <recommendedName>
        <fullName evidence="4">Mitochondrial inner membrane protease subunit 2</fullName>
    </recommendedName>
</protein>
<proteinExistence type="inferred from homology"/>
<reference evidence="15 17" key="2">
    <citation type="submission" date="2018-11" db="EMBL/GenBank/DDBJ databases">
        <authorList>
            <consortium name="Pathogen Informatics"/>
        </authorList>
    </citation>
    <scope>NUCLEOTIDE SEQUENCE [LARGE SCALE GENOMIC DNA]</scope>
</reference>
<dbReference type="GO" id="GO:0006627">
    <property type="term" value="P:protein processing involved in protein targeting to mitochondrion"/>
    <property type="evidence" value="ECO:0007669"/>
    <property type="project" value="InterPro"/>
</dbReference>
<dbReference type="InterPro" id="IPR000223">
    <property type="entry name" value="Pept_S26A_signal_pept_1"/>
</dbReference>
<dbReference type="CDD" id="cd06530">
    <property type="entry name" value="S26_SPase_I"/>
    <property type="match status" value="1"/>
</dbReference>
<gene>
    <name evidence="15" type="ORF">DME_LOCUS4990</name>
</gene>
<feature type="domain" description="Peptidase S26" evidence="14">
    <location>
        <begin position="124"/>
        <end position="163"/>
    </location>
</feature>
<evidence type="ECO:0000256" key="1">
    <source>
        <dbReference type="ARBA" id="ARBA00004434"/>
    </source>
</evidence>
<evidence type="ECO:0000256" key="3">
    <source>
        <dbReference type="ARBA" id="ARBA00011805"/>
    </source>
</evidence>
<keyword evidence="6 13" id="KW-0812">Transmembrane</keyword>
<keyword evidence="7" id="KW-0999">Mitochondrion inner membrane</keyword>
<accession>A0A0N4U1W8</accession>
<evidence type="ECO:0000313" key="18">
    <source>
        <dbReference type="WBParaSite" id="DME_0000063001-mRNA-1"/>
    </source>
</evidence>